<dbReference type="Pfam" id="PF15740">
    <property type="entry name" value="PPP1R26_N"/>
    <property type="match status" value="2"/>
</dbReference>
<dbReference type="PROSITE" id="PS00962">
    <property type="entry name" value="RIBOSOMAL_S2_1"/>
    <property type="match status" value="1"/>
</dbReference>
<feature type="compositionally biased region" description="Basic and acidic residues" evidence="4">
    <location>
        <begin position="533"/>
        <end position="554"/>
    </location>
</feature>
<feature type="compositionally biased region" description="Basic residues" evidence="4">
    <location>
        <begin position="653"/>
        <end position="668"/>
    </location>
</feature>
<keyword evidence="7" id="KW-1185">Reference proteome</keyword>
<feature type="compositionally biased region" description="Acidic residues" evidence="4">
    <location>
        <begin position="768"/>
        <end position="781"/>
    </location>
</feature>
<name>A0ABQ8LMB7_LABRO</name>
<keyword evidence="2 6" id="KW-0689">Ribosomal protein</keyword>
<feature type="domain" description="Protein phosphatase 1 regulatory subunit 26 N-terminal" evidence="5">
    <location>
        <begin position="1"/>
        <end position="177"/>
    </location>
</feature>
<feature type="region of interest" description="Disordered" evidence="4">
    <location>
        <begin position="887"/>
        <end position="935"/>
    </location>
</feature>
<evidence type="ECO:0000313" key="6">
    <source>
        <dbReference type="EMBL" id="KAI2651570.1"/>
    </source>
</evidence>
<feature type="compositionally biased region" description="Basic and acidic residues" evidence="4">
    <location>
        <begin position="303"/>
        <end position="313"/>
    </location>
</feature>
<dbReference type="PRINTS" id="PR00395">
    <property type="entry name" value="RIBOSOMALS2"/>
</dbReference>
<dbReference type="CDD" id="cd01425">
    <property type="entry name" value="RPS2"/>
    <property type="match status" value="1"/>
</dbReference>
<evidence type="ECO:0000313" key="7">
    <source>
        <dbReference type="Proteomes" id="UP000830375"/>
    </source>
</evidence>
<feature type="region of interest" description="Disordered" evidence="4">
    <location>
        <begin position="713"/>
        <end position="812"/>
    </location>
</feature>
<comment type="similarity">
    <text evidence="1">Belongs to the universal ribosomal protein uS2 family.</text>
</comment>
<dbReference type="HAMAP" id="MF_00291_B">
    <property type="entry name" value="Ribosomal_uS2_B"/>
    <property type="match status" value="1"/>
</dbReference>
<feature type="region of interest" description="Disordered" evidence="4">
    <location>
        <begin position="653"/>
        <end position="693"/>
    </location>
</feature>
<feature type="compositionally biased region" description="Polar residues" evidence="4">
    <location>
        <begin position="730"/>
        <end position="740"/>
    </location>
</feature>
<dbReference type="Pfam" id="PF00318">
    <property type="entry name" value="Ribosomal_S2"/>
    <property type="match status" value="2"/>
</dbReference>
<feature type="compositionally biased region" description="Basic and acidic residues" evidence="4">
    <location>
        <begin position="782"/>
        <end position="794"/>
    </location>
</feature>
<dbReference type="InterPro" id="IPR001865">
    <property type="entry name" value="Ribosomal_uS2"/>
</dbReference>
<evidence type="ECO:0000259" key="5">
    <source>
        <dbReference type="Pfam" id="PF15740"/>
    </source>
</evidence>
<evidence type="ECO:0000256" key="4">
    <source>
        <dbReference type="SAM" id="MobiDB-lite"/>
    </source>
</evidence>
<dbReference type="PANTHER" id="PTHR15724">
    <property type="entry name" value="PROTEIN PHOSPHATASE 1 REGULATORY SUBUNIT 26"/>
    <property type="match status" value="1"/>
</dbReference>
<feature type="region of interest" description="Disordered" evidence="4">
    <location>
        <begin position="951"/>
        <end position="971"/>
    </location>
</feature>
<feature type="compositionally biased region" description="Polar residues" evidence="4">
    <location>
        <begin position="1132"/>
        <end position="1141"/>
    </location>
</feature>
<protein>
    <submittedName>
        <fullName evidence="6">28S ribosomal protein S2, mitochondrial</fullName>
    </submittedName>
</protein>
<feature type="region of interest" description="Disordered" evidence="4">
    <location>
        <begin position="188"/>
        <end position="373"/>
    </location>
</feature>
<organism evidence="6 7">
    <name type="scientific">Labeo rohita</name>
    <name type="common">Indian major carp</name>
    <name type="synonym">Cyprinus rohita</name>
    <dbReference type="NCBI Taxonomy" id="84645"/>
    <lineage>
        <taxon>Eukaryota</taxon>
        <taxon>Metazoa</taxon>
        <taxon>Chordata</taxon>
        <taxon>Craniata</taxon>
        <taxon>Vertebrata</taxon>
        <taxon>Euteleostomi</taxon>
        <taxon>Actinopterygii</taxon>
        <taxon>Neopterygii</taxon>
        <taxon>Teleostei</taxon>
        <taxon>Ostariophysi</taxon>
        <taxon>Cypriniformes</taxon>
        <taxon>Cyprinidae</taxon>
        <taxon>Labeoninae</taxon>
        <taxon>Labeonini</taxon>
        <taxon>Labeo</taxon>
    </lineage>
</organism>
<dbReference type="InterPro" id="IPR031474">
    <property type="entry name" value="PPP1R26_N"/>
</dbReference>
<accession>A0ABQ8LMB7</accession>
<dbReference type="InterPro" id="IPR026130">
    <property type="entry name" value="PPP1R26"/>
</dbReference>
<feature type="domain" description="Protein phosphatase 1 regulatory subunit 26 N-terminal" evidence="5">
    <location>
        <begin position="286"/>
        <end position="795"/>
    </location>
</feature>
<feature type="compositionally biased region" description="Basic and acidic residues" evidence="4">
    <location>
        <begin position="887"/>
        <end position="899"/>
    </location>
</feature>
<feature type="compositionally biased region" description="Polar residues" evidence="4">
    <location>
        <begin position="994"/>
        <end position="1009"/>
    </location>
</feature>
<feature type="compositionally biased region" description="Basic and acidic residues" evidence="4">
    <location>
        <begin position="72"/>
        <end position="81"/>
    </location>
</feature>
<gene>
    <name evidence="6" type="ORF">H4Q32_019696</name>
</gene>
<evidence type="ECO:0000256" key="1">
    <source>
        <dbReference type="ARBA" id="ARBA00006242"/>
    </source>
</evidence>
<proteinExistence type="inferred from homology"/>
<feature type="compositionally biased region" description="Basic and acidic residues" evidence="4">
    <location>
        <begin position="204"/>
        <end position="214"/>
    </location>
</feature>
<dbReference type="SUPFAM" id="SSF52313">
    <property type="entry name" value="Ribosomal protein S2"/>
    <property type="match status" value="1"/>
</dbReference>
<feature type="compositionally biased region" description="Basic and acidic residues" evidence="4">
    <location>
        <begin position="1086"/>
        <end position="1105"/>
    </location>
</feature>
<dbReference type="InterPro" id="IPR023591">
    <property type="entry name" value="Ribosomal_uS2_flav_dom_sf"/>
</dbReference>
<dbReference type="InterPro" id="IPR018130">
    <property type="entry name" value="Ribosomal_uS2_CS"/>
</dbReference>
<feature type="region of interest" description="Disordered" evidence="4">
    <location>
        <begin position="135"/>
        <end position="158"/>
    </location>
</feature>
<dbReference type="PANTHER" id="PTHR15724:SF0">
    <property type="entry name" value="PROTEIN PHOSPHATASE 1 REGULATORY SUBUNIT 26"/>
    <property type="match status" value="1"/>
</dbReference>
<feature type="compositionally biased region" description="Acidic residues" evidence="4">
    <location>
        <begin position="249"/>
        <end position="264"/>
    </location>
</feature>
<feature type="compositionally biased region" description="Basic residues" evidence="4">
    <location>
        <begin position="194"/>
        <end position="203"/>
    </location>
</feature>
<feature type="compositionally biased region" description="Basic and acidic residues" evidence="4">
    <location>
        <begin position="135"/>
        <end position="144"/>
    </location>
</feature>
<comment type="caution">
    <text evidence="6">The sequence shown here is derived from an EMBL/GenBank/DDBJ whole genome shotgun (WGS) entry which is preliminary data.</text>
</comment>
<feature type="compositionally biased region" description="Polar residues" evidence="4">
    <location>
        <begin position="1069"/>
        <end position="1083"/>
    </location>
</feature>
<reference evidence="6 7" key="1">
    <citation type="submission" date="2022-01" db="EMBL/GenBank/DDBJ databases">
        <title>A high-quality chromosome-level genome assembly of rohu carp, Labeo rohita.</title>
        <authorList>
            <person name="Arick M.A. II"/>
            <person name="Hsu C.-Y."/>
            <person name="Magbanua Z."/>
            <person name="Pechanova O."/>
            <person name="Grover C."/>
            <person name="Miller E."/>
            <person name="Thrash A."/>
            <person name="Ezzel L."/>
            <person name="Alam S."/>
            <person name="Benzie J."/>
            <person name="Hamilton M."/>
            <person name="Karsi A."/>
            <person name="Lawrence M.L."/>
            <person name="Peterson D.G."/>
        </authorList>
    </citation>
    <scope>NUCLEOTIDE SEQUENCE [LARGE SCALE GENOMIC DNA]</scope>
    <source>
        <strain evidence="7">BAU-BD-2019</strain>
        <tissue evidence="6">Blood</tissue>
    </source>
</reference>
<feature type="compositionally biased region" description="Polar residues" evidence="4">
    <location>
        <begin position="569"/>
        <end position="618"/>
    </location>
</feature>
<feature type="region of interest" description="Disordered" evidence="4">
    <location>
        <begin position="993"/>
        <end position="1017"/>
    </location>
</feature>
<keyword evidence="3" id="KW-0687">Ribonucleoprotein</keyword>
<dbReference type="EMBL" id="JACTAM010000021">
    <property type="protein sequence ID" value="KAI2651570.1"/>
    <property type="molecule type" value="Genomic_DNA"/>
</dbReference>
<sequence length="1467" mass="161569">MFLKTVPPVVAIHSEWRSNKSCSLPLFFNDSASDSDLASVSGTPIPQKIQMIIESLHSTQSSDMSENMQTEKAAHSSHEAGYKGQMRLMDTSARSRRTGADTKLQTARSDTGDDSDSDDSVDRGIEEAIQEYLKEKVDHKRKGDPMTSSPPAPKLQRREPTIPDAAKHHTHSTSAKVLIASNHIQRALSGAQPLKKKVKKKKLSKENPFKKADTSKVLPVKSLPPSRAKKGSSSSSEMDRSPPRLVIKEEEEWLDSSSDDGIEEEIQRFQQEKKEKQEGEKDTLRTSRQREDSDSSSDEGIEEAIRRFQEEKHKQKTKKSPLKPAQLVPAQRSKPAVASPECISTQPLKALSKKSKKKLTTKKPNLPTPLGVSHFLNKYTPQGSKIKGCTPPPSTPKPTHTEHQIHSSLKVNTAELMCAEAILDISKTVMPEVFESNLSIANRNLLQTPTFPTVATSADKSDESSVDSEDGIEQEIRKFLEHKAKMNKELPTTAGAPPSVSGDPTASKEPKKKMKETQSNKAVRLSLSKKRKFKEEQSKLSRDGDLVLNVKEEPPGPPLIHSDSIRPDGSSTPTVMTHSSSPTTMKNSKPKQNSPPRKGTDSSVPTDKVSTYSMSSPKTLIGSERNDSSDKSSSLDSDEDLDAAIKDLLKTKKKVKKKVRDLKARKSTRPSEASSLDAVKKLKPLTNQKSILPSKLASKSVILKGGKEILNVQTKNDKGHKNKVVKGKSEVQNIKQSKSPAQAEKVTGNGGVPKPQDVDVPSSNPHVEDDDSSVDSDDSIEQEIRRFLAEKAKESTPLAANTKQEEESVDSLISPAECDVKPELQRILIETPVSASTSSSGRFFKTETQAESIGTPARSVDAPVELNKGPVLTPGSSCIMGFRRTESQKCEISTPRDSKNGSSQIGKDSLTSHAIKPNSFTTPPVSSDTPRSSGHQHQNLFLMRPVNSSMSDVKELSSADGNDLNVSHQSRPATRIPLKDVISSLCPSPILKPQISSPAVTPGNLTTSAPPGGRTEGLYLHNRLRRDRNLSDRPHLSTSHLCQPYQGVSVIQLQRDQAAFPTPLEKTNHLQVSHTEATESTASLGERQREGGSVSKEEKEQKDEEEKCVDETDVESDEERKDQKTKDRRKQSPNQSLSTSIDPGLLLSPYIALDTQERSLKFQTRRLLIQKQLEESKTVKRRLQFVVSFTSGRSSSGNMAAGVLTGVSVRQVLRGPRVVSAVFSCHGQSFSSAAAAVKSPPAPTDNAATEKILNFPLTQPDYFRLSELFSMKDLFEARVHLGHKKGCRHRLMEPYLFGSRLDTDIIDLDQTVEHLQRALNFTAHVAYRGGIILFVSRRRQFGHLIETTARECGEYAHTRYWKGGLLTNAPIQYSPGVRLPDLIVFFSTLNNVFQQHVGIRDAAKMNIPTVGIVDSNCNPSLITYPVPGNDDTPVAMEMYCRLFKMTINRAKDKRRQMELLKGISASV</sequence>
<feature type="region of interest" description="Disordered" evidence="4">
    <location>
        <begin position="59"/>
        <end position="122"/>
    </location>
</feature>
<feature type="compositionally biased region" description="Basic and acidic residues" evidence="4">
    <location>
        <begin position="265"/>
        <end position="293"/>
    </location>
</feature>
<feature type="compositionally biased region" description="Polar residues" evidence="4">
    <location>
        <begin position="59"/>
        <end position="70"/>
    </location>
</feature>
<dbReference type="Gene3D" id="3.40.50.10490">
    <property type="entry name" value="Glucose-6-phosphate isomerase like protein, domain 1"/>
    <property type="match status" value="1"/>
</dbReference>
<feature type="region of interest" description="Disordered" evidence="4">
    <location>
        <begin position="482"/>
        <end position="640"/>
    </location>
</feature>
<feature type="compositionally biased region" description="Basic and acidic residues" evidence="4">
    <location>
        <begin position="237"/>
        <end position="248"/>
    </location>
</feature>
<dbReference type="Proteomes" id="UP000830375">
    <property type="component" value="Unassembled WGS sequence"/>
</dbReference>
<feature type="region of interest" description="Disordered" evidence="4">
    <location>
        <begin position="1067"/>
        <end position="1141"/>
    </location>
</feature>
<feature type="compositionally biased region" description="Acidic residues" evidence="4">
    <location>
        <begin position="1106"/>
        <end position="1117"/>
    </location>
</feature>
<dbReference type="GO" id="GO:0005840">
    <property type="term" value="C:ribosome"/>
    <property type="evidence" value="ECO:0007669"/>
    <property type="project" value="UniProtKB-KW"/>
</dbReference>
<evidence type="ECO:0000256" key="3">
    <source>
        <dbReference type="ARBA" id="ARBA00023274"/>
    </source>
</evidence>
<feature type="compositionally biased region" description="Basic residues" evidence="4">
    <location>
        <begin position="351"/>
        <end position="361"/>
    </location>
</feature>
<dbReference type="InterPro" id="IPR005706">
    <property type="entry name" value="Ribosomal_uS2_bac/mit/plastid"/>
</dbReference>
<feature type="compositionally biased region" description="Polar residues" evidence="4">
    <location>
        <begin position="900"/>
        <end position="935"/>
    </location>
</feature>
<evidence type="ECO:0000256" key="2">
    <source>
        <dbReference type="ARBA" id="ARBA00022980"/>
    </source>
</evidence>